<evidence type="ECO:0000313" key="2">
    <source>
        <dbReference type="EMBL" id="GIF24557.1"/>
    </source>
</evidence>
<feature type="transmembrane region" description="Helical" evidence="1">
    <location>
        <begin position="12"/>
        <end position="33"/>
    </location>
</feature>
<dbReference type="RefSeq" id="WP_203812415.1">
    <property type="nucleotide sequence ID" value="NZ_BOMY01000046.1"/>
</dbReference>
<keyword evidence="1" id="KW-1133">Transmembrane helix</keyword>
<gene>
    <name evidence="2" type="ORF">Ate02nite_72870</name>
</gene>
<comment type="caution">
    <text evidence="2">The sequence shown here is derived from an EMBL/GenBank/DDBJ whole genome shotgun (WGS) entry which is preliminary data.</text>
</comment>
<evidence type="ECO:0000313" key="3">
    <source>
        <dbReference type="Proteomes" id="UP000623608"/>
    </source>
</evidence>
<keyword evidence="1" id="KW-0472">Membrane</keyword>
<evidence type="ECO:0000256" key="1">
    <source>
        <dbReference type="SAM" id="Phobius"/>
    </source>
</evidence>
<keyword evidence="1" id="KW-0812">Transmembrane</keyword>
<organism evidence="2 3">
    <name type="scientific">Paractinoplanes tereljensis</name>
    <dbReference type="NCBI Taxonomy" id="571912"/>
    <lineage>
        <taxon>Bacteria</taxon>
        <taxon>Bacillati</taxon>
        <taxon>Actinomycetota</taxon>
        <taxon>Actinomycetes</taxon>
        <taxon>Micromonosporales</taxon>
        <taxon>Micromonosporaceae</taxon>
        <taxon>Paractinoplanes</taxon>
    </lineage>
</organism>
<name>A0A919NVM3_9ACTN</name>
<dbReference type="Proteomes" id="UP000623608">
    <property type="component" value="Unassembled WGS sequence"/>
</dbReference>
<proteinExistence type="predicted"/>
<evidence type="ECO:0008006" key="4">
    <source>
        <dbReference type="Google" id="ProtNLM"/>
    </source>
</evidence>
<reference evidence="2" key="1">
    <citation type="submission" date="2021-01" db="EMBL/GenBank/DDBJ databases">
        <title>Whole genome shotgun sequence of Actinoplanes tereljensis NBRC 105297.</title>
        <authorList>
            <person name="Komaki H."/>
            <person name="Tamura T."/>
        </authorList>
    </citation>
    <scope>NUCLEOTIDE SEQUENCE</scope>
    <source>
        <strain evidence="2">NBRC 105297</strain>
    </source>
</reference>
<sequence>MDDAGQFDVRRAVLVGVLAMVVLAVTGVVAYRMNGDVPHGTRMLGVDLGGLSRSEAEAVLRRPVAEHAADPVRVLLDGRRVVFPPAALGVRVDVELSVGRAIRSAGNADVEPVVRVDKQRFGALLPADVDRAVRAVRAAWPHGEVATLSPN</sequence>
<dbReference type="EMBL" id="BOMY01000046">
    <property type="protein sequence ID" value="GIF24557.1"/>
    <property type="molecule type" value="Genomic_DNA"/>
</dbReference>
<dbReference type="AlphaFoldDB" id="A0A919NVM3"/>
<protein>
    <recommendedName>
        <fullName evidence="4">Peptidoglycan binding domain-containing protein</fullName>
    </recommendedName>
</protein>
<keyword evidence="3" id="KW-1185">Reference proteome</keyword>
<accession>A0A919NVM3</accession>